<dbReference type="Pfam" id="PF21760">
    <property type="entry name" value="SecD_1st"/>
    <property type="match status" value="1"/>
</dbReference>
<organism evidence="14 15">
    <name type="scientific">Microlunatus elymi</name>
    <dbReference type="NCBI Taxonomy" id="2596828"/>
    <lineage>
        <taxon>Bacteria</taxon>
        <taxon>Bacillati</taxon>
        <taxon>Actinomycetota</taxon>
        <taxon>Actinomycetes</taxon>
        <taxon>Propionibacteriales</taxon>
        <taxon>Propionibacteriaceae</taxon>
        <taxon>Microlunatus</taxon>
    </lineage>
</organism>
<dbReference type="NCBIfam" id="TIGR01129">
    <property type="entry name" value="secD"/>
    <property type="match status" value="1"/>
</dbReference>
<dbReference type="InterPro" id="IPR048634">
    <property type="entry name" value="SecD_SecF_C"/>
</dbReference>
<feature type="domain" description="SecDF P1 head subdomain" evidence="13">
    <location>
        <begin position="244"/>
        <end position="353"/>
    </location>
</feature>
<evidence type="ECO:0000256" key="2">
    <source>
        <dbReference type="ARBA" id="ARBA00022448"/>
    </source>
</evidence>
<comment type="subcellular location">
    <subcellularLocation>
        <location evidence="1 9">Cell membrane</location>
        <topology evidence="1 9">Multi-pass membrane protein</topology>
    </subcellularLocation>
</comment>
<keyword evidence="5 9" id="KW-0653">Protein transport</keyword>
<comment type="function">
    <text evidence="9">Part of the Sec protein translocase complex. Interacts with the SecYEG preprotein conducting channel. SecDF uses the proton motive force (PMF) to complete protein translocation after the ATP-dependent function of SecA.</text>
</comment>
<dbReference type="OrthoDB" id="5240379at2"/>
<evidence type="ECO:0000256" key="4">
    <source>
        <dbReference type="ARBA" id="ARBA00022692"/>
    </source>
</evidence>
<dbReference type="PANTHER" id="PTHR30081">
    <property type="entry name" value="PROTEIN-EXPORT MEMBRANE PROTEIN SEC"/>
    <property type="match status" value="1"/>
</dbReference>
<dbReference type="InterPro" id="IPR048631">
    <property type="entry name" value="SecD_1st"/>
</dbReference>
<dbReference type="GO" id="GO:0006605">
    <property type="term" value="P:protein targeting"/>
    <property type="evidence" value="ECO:0007669"/>
    <property type="project" value="UniProtKB-UniRule"/>
</dbReference>
<feature type="region of interest" description="Disordered" evidence="10">
    <location>
        <begin position="122"/>
        <end position="211"/>
    </location>
</feature>
<dbReference type="Pfam" id="PF02355">
    <property type="entry name" value="SecD_SecF_C"/>
    <property type="match status" value="1"/>
</dbReference>
<dbReference type="InterPro" id="IPR055344">
    <property type="entry name" value="SecD_SecF_C_bact"/>
</dbReference>
<feature type="compositionally biased region" description="Pro residues" evidence="10">
    <location>
        <begin position="178"/>
        <end position="193"/>
    </location>
</feature>
<dbReference type="GO" id="GO:0043952">
    <property type="term" value="P:protein transport by the Sec complex"/>
    <property type="evidence" value="ECO:0007669"/>
    <property type="project" value="UniProtKB-UniRule"/>
</dbReference>
<feature type="transmembrane region" description="Helical" evidence="9">
    <location>
        <begin position="400"/>
        <end position="420"/>
    </location>
</feature>
<evidence type="ECO:0000259" key="11">
    <source>
        <dbReference type="Pfam" id="PF02355"/>
    </source>
</evidence>
<feature type="compositionally biased region" description="Low complexity" evidence="10">
    <location>
        <begin position="563"/>
        <end position="576"/>
    </location>
</feature>
<keyword evidence="8 9" id="KW-0472">Membrane</keyword>
<comment type="subunit">
    <text evidence="9">Forms a complex with SecF. Part of the essential Sec protein translocation apparatus which comprises SecA, SecYEG and auxiliary proteins SecDF. Other proteins may also be involved.</text>
</comment>
<sequence>MASKVGHPLRTLVAFFIVIAALYGLMAITKNWTPRLGLDLSGGTTITLTARNTTGKGGVSATSLEQARTIIQQRVDGLGVGESQVTTSGGNQIIVSAPNVQRDELIQQVGQTAELRFRAVYQQESTTPTSQPGNSATAGTGNAQGGSTPSAKASAGTGSASAGATASSTAKGNGRPGPALPTEPPAPPSPRPTAPGKGTPENKAVEWQPSQQDITDFASFTCPRDTQYYPDVSDQPLFTCNEAGTQKYLLGPTIIEGTHVTDANASIGQSGLGWQVNLSFDSTGSKQFEDATRALSQKQSPENAFAIVLDGTAVSVASVDQAIAGGSAMISGGGINQQSAQQLANVLKYGSLPLAFEISSVDTVSATLGGEQLQAGLIAGAVGLALVILFCFAYYRGLGVVVVASLTVAFATTYAMVVLLGASVGFALSLAGIAGAIVAIGITADSFVIYFARIRDEVGEGRGIRTAVETGWRRARQTILVADAVSLLSALILFILAIGSVKGFAFTLGLTTLIDIVVVFFFTKPLVTLLSRTKFYGNGHKFSGLDATHLGVTALPGGRRRAGTATRAATQTGGEA</sequence>
<feature type="compositionally biased region" description="Low complexity" evidence="10">
    <location>
        <begin position="145"/>
        <end position="172"/>
    </location>
</feature>
<dbReference type="Gene3D" id="3.30.1360.200">
    <property type="match status" value="1"/>
</dbReference>
<dbReference type="HAMAP" id="MF_01463_B">
    <property type="entry name" value="SecD_B"/>
    <property type="match status" value="1"/>
</dbReference>
<gene>
    <name evidence="9 14" type="primary">secD</name>
    <name evidence="14" type="ORF">FOE78_13435</name>
</gene>
<dbReference type="InterPro" id="IPR022813">
    <property type="entry name" value="SecD/SecF_arch_bac"/>
</dbReference>
<dbReference type="Gene3D" id="3.30.70.3220">
    <property type="match status" value="1"/>
</dbReference>
<feature type="compositionally biased region" description="Polar residues" evidence="10">
    <location>
        <begin position="122"/>
        <end position="141"/>
    </location>
</feature>
<dbReference type="GO" id="GO:0015450">
    <property type="term" value="F:protein-transporting ATPase activity"/>
    <property type="evidence" value="ECO:0007669"/>
    <property type="project" value="InterPro"/>
</dbReference>
<feature type="transmembrane region" description="Helical" evidence="9">
    <location>
        <begin position="504"/>
        <end position="522"/>
    </location>
</feature>
<keyword evidence="4 9" id="KW-0812">Transmembrane</keyword>
<dbReference type="SUPFAM" id="SSF82866">
    <property type="entry name" value="Multidrug efflux transporter AcrB transmembrane domain"/>
    <property type="match status" value="1"/>
</dbReference>
<dbReference type="InterPro" id="IPR005791">
    <property type="entry name" value="SecD"/>
</dbReference>
<dbReference type="KEGG" id="mik:FOE78_13435"/>
<name>A0A516Q054_9ACTN</name>
<dbReference type="Pfam" id="PF22599">
    <property type="entry name" value="SecDF_P1_head"/>
    <property type="match status" value="1"/>
</dbReference>
<feature type="domain" description="Protein translocase subunit SecDF P1" evidence="12">
    <location>
        <begin position="64"/>
        <end position="120"/>
    </location>
</feature>
<reference evidence="14 15" key="1">
    <citation type="submission" date="2019-07" db="EMBL/GenBank/DDBJ databases">
        <title>Microlunatus dokdonensis sp. nov. isolated from the rhizospheric soil of the wild plant Elymus tsukushiensis.</title>
        <authorList>
            <person name="Ghim S.-Y."/>
            <person name="Hwang Y.-J."/>
            <person name="Son J.-S."/>
            <person name="Shin J.-H."/>
        </authorList>
    </citation>
    <scope>NUCLEOTIDE SEQUENCE [LARGE SCALE GENOMIC DNA]</scope>
    <source>
        <strain evidence="14 15">KUDC0627</strain>
    </source>
</reference>
<protein>
    <recommendedName>
        <fullName evidence="9">Protein translocase subunit SecD</fullName>
    </recommendedName>
</protein>
<feature type="transmembrane region" description="Helical" evidence="9">
    <location>
        <begin position="426"/>
        <end position="452"/>
    </location>
</feature>
<dbReference type="NCBIfam" id="TIGR00916">
    <property type="entry name" value="2A0604s01"/>
    <property type="match status" value="1"/>
</dbReference>
<evidence type="ECO:0000256" key="3">
    <source>
        <dbReference type="ARBA" id="ARBA00022475"/>
    </source>
</evidence>
<dbReference type="AlphaFoldDB" id="A0A516Q054"/>
<evidence type="ECO:0000256" key="7">
    <source>
        <dbReference type="ARBA" id="ARBA00023010"/>
    </source>
</evidence>
<dbReference type="Proteomes" id="UP000319263">
    <property type="component" value="Chromosome"/>
</dbReference>
<dbReference type="RefSeq" id="WP_143986739.1">
    <property type="nucleotide sequence ID" value="NZ_CP041692.1"/>
</dbReference>
<dbReference type="InterPro" id="IPR054384">
    <property type="entry name" value="SecDF_P1_head"/>
</dbReference>
<accession>A0A516Q054</accession>
<feature type="transmembrane region" description="Helical" evidence="9">
    <location>
        <begin position="375"/>
        <end position="395"/>
    </location>
</feature>
<evidence type="ECO:0000256" key="8">
    <source>
        <dbReference type="ARBA" id="ARBA00023136"/>
    </source>
</evidence>
<dbReference type="GO" id="GO:0005886">
    <property type="term" value="C:plasma membrane"/>
    <property type="evidence" value="ECO:0007669"/>
    <property type="project" value="UniProtKB-SubCell"/>
</dbReference>
<evidence type="ECO:0000313" key="15">
    <source>
        <dbReference type="Proteomes" id="UP000319263"/>
    </source>
</evidence>
<evidence type="ECO:0000256" key="6">
    <source>
        <dbReference type="ARBA" id="ARBA00022989"/>
    </source>
</evidence>
<feature type="transmembrane region" description="Helical" evidence="9">
    <location>
        <begin position="479"/>
        <end position="498"/>
    </location>
</feature>
<dbReference type="EMBL" id="CP041692">
    <property type="protein sequence ID" value="QDP96777.1"/>
    <property type="molecule type" value="Genomic_DNA"/>
</dbReference>
<evidence type="ECO:0000259" key="13">
    <source>
        <dbReference type="Pfam" id="PF22599"/>
    </source>
</evidence>
<comment type="caution">
    <text evidence="9">Lacks conserved residue(s) required for the propagation of feature annotation.</text>
</comment>
<dbReference type="GO" id="GO:0065002">
    <property type="term" value="P:intracellular protein transmembrane transport"/>
    <property type="evidence" value="ECO:0007669"/>
    <property type="project" value="UniProtKB-UniRule"/>
</dbReference>
<proteinExistence type="inferred from homology"/>
<keyword evidence="7 9" id="KW-0811">Translocation</keyword>
<evidence type="ECO:0000259" key="12">
    <source>
        <dbReference type="Pfam" id="PF21760"/>
    </source>
</evidence>
<evidence type="ECO:0000256" key="10">
    <source>
        <dbReference type="SAM" id="MobiDB-lite"/>
    </source>
</evidence>
<keyword evidence="3 9" id="KW-1003">Cell membrane</keyword>
<evidence type="ECO:0000313" key="14">
    <source>
        <dbReference type="EMBL" id="QDP96777.1"/>
    </source>
</evidence>
<evidence type="ECO:0000256" key="5">
    <source>
        <dbReference type="ARBA" id="ARBA00022927"/>
    </source>
</evidence>
<feature type="region of interest" description="Disordered" evidence="10">
    <location>
        <begin position="557"/>
        <end position="576"/>
    </location>
</feature>
<feature type="domain" description="Protein export membrane protein SecD/SecF C-terminal" evidence="11">
    <location>
        <begin position="356"/>
        <end position="531"/>
    </location>
</feature>
<evidence type="ECO:0000256" key="9">
    <source>
        <dbReference type="HAMAP-Rule" id="MF_01463"/>
    </source>
</evidence>
<keyword evidence="15" id="KW-1185">Reference proteome</keyword>
<keyword evidence="6 9" id="KW-1133">Transmembrane helix</keyword>
<keyword evidence="2 9" id="KW-0813">Transport</keyword>
<comment type="similarity">
    <text evidence="9">Belongs to the SecD/SecF family. SecD subfamily.</text>
</comment>
<dbReference type="PANTHER" id="PTHR30081:SF1">
    <property type="entry name" value="PROTEIN TRANSLOCASE SUBUNIT SECD"/>
    <property type="match status" value="1"/>
</dbReference>
<evidence type="ECO:0000256" key="1">
    <source>
        <dbReference type="ARBA" id="ARBA00004651"/>
    </source>
</evidence>